<dbReference type="EMBL" id="VEVO01000013">
    <property type="protein sequence ID" value="KAF0033142.1"/>
    <property type="molecule type" value="Genomic_DNA"/>
</dbReference>
<dbReference type="PROSITE" id="PS51412">
    <property type="entry name" value="MACPF_2"/>
    <property type="match status" value="1"/>
</dbReference>
<dbReference type="GO" id="GO:0001913">
    <property type="term" value="P:T cell mediated cytotoxicity"/>
    <property type="evidence" value="ECO:0007669"/>
    <property type="project" value="TreeGrafter"/>
</dbReference>
<evidence type="ECO:0000259" key="2">
    <source>
        <dbReference type="PROSITE" id="PS50004"/>
    </source>
</evidence>
<dbReference type="PANTHER" id="PTHR46096:SF5">
    <property type="entry name" value="PERFORIN 1.2 PRECURSOR-RELATED"/>
    <property type="match status" value="1"/>
</dbReference>
<gene>
    <name evidence="4" type="ORF">F2P81_015432</name>
</gene>
<evidence type="ECO:0000256" key="1">
    <source>
        <dbReference type="SAM" id="MobiDB-lite"/>
    </source>
</evidence>
<proteinExistence type="predicted"/>
<dbReference type="AlphaFoldDB" id="A0A6A4SSG8"/>
<dbReference type="Proteomes" id="UP000438429">
    <property type="component" value="Unassembled WGS sequence"/>
</dbReference>
<dbReference type="Pfam" id="PF00168">
    <property type="entry name" value="C2"/>
    <property type="match status" value="1"/>
</dbReference>
<dbReference type="SUPFAM" id="SSF49562">
    <property type="entry name" value="C2 domain (Calcium/lipid-binding domain, CaLB)"/>
    <property type="match status" value="1"/>
</dbReference>
<feature type="domain" description="MACPF" evidence="3">
    <location>
        <begin position="65"/>
        <end position="418"/>
    </location>
</feature>
<evidence type="ECO:0000313" key="4">
    <source>
        <dbReference type="EMBL" id="KAF0033142.1"/>
    </source>
</evidence>
<organism evidence="4 5">
    <name type="scientific">Scophthalmus maximus</name>
    <name type="common">Turbot</name>
    <name type="synonym">Psetta maxima</name>
    <dbReference type="NCBI Taxonomy" id="52904"/>
    <lineage>
        <taxon>Eukaryota</taxon>
        <taxon>Metazoa</taxon>
        <taxon>Chordata</taxon>
        <taxon>Craniata</taxon>
        <taxon>Vertebrata</taxon>
        <taxon>Euteleostomi</taxon>
        <taxon>Actinopterygii</taxon>
        <taxon>Neopterygii</taxon>
        <taxon>Teleostei</taxon>
        <taxon>Neoteleostei</taxon>
        <taxon>Acanthomorphata</taxon>
        <taxon>Carangaria</taxon>
        <taxon>Pleuronectiformes</taxon>
        <taxon>Pleuronectoidei</taxon>
        <taxon>Scophthalmidae</taxon>
        <taxon>Scophthalmus</taxon>
    </lineage>
</organism>
<feature type="region of interest" description="Disordered" evidence="1">
    <location>
        <begin position="26"/>
        <end position="57"/>
    </location>
</feature>
<evidence type="ECO:0000259" key="3">
    <source>
        <dbReference type="PROSITE" id="PS51412"/>
    </source>
</evidence>
<dbReference type="InterPro" id="IPR035892">
    <property type="entry name" value="C2_domain_sf"/>
</dbReference>
<dbReference type="SMART" id="SM00457">
    <property type="entry name" value="MACPF"/>
    <property type="match status" value="1"/>
</dbReference>
<protein>
    <recommendedName>
        <fullName evidence="6">Perforin-1-like</fullName>
    </recommendedName>
</protein>
<dbReference type="SMART" id="SM00239">
    <property type="entry name" value="C2"/>
    <property type="match status" value="1"/>
</dbReference>
<dbReference type="Gene3D" id="2.60.40.150">
    <property type="entry name" value="C2 domain"/>
    <property type="match status" value="1"/>
</dbReference>
<dbReference type="GO" id="GO:0022829">
    <property type="term" value="F:wide pore channel activity"/>
    <property type="evidence" value="ECO:0007669"/>
    <property type="project" value="TreeGrafter"/>
</dbReference>
<dbReference type="InterPro" id="IPR020864">
    <property type="entry name" value="MACPF"/>
</dbReference>
<sequence>MESMLQQRDTPPKKSCAFTSGHMIRFSSDSATHDPSSFPHEASSSSPRPGLVTSSRSRHLVQTSGFTECQQVPFVPGHNLAGEGFDVVKMQTSGASVVDVKNYMVGGVQGNCTVCFNHLLNQTQKLPVSVLDWRIKNPLCSQVHCRRSLSSKIFMSSQSMMKDTSSSLGVSWKVGLGIKGVAGFAVGGSHSTSSRFAESRSRKDKFSFTTHDFKCKYYTFRLHSRPPLSKEFEVSLKNLPSTYDHRNTPAFQQFIAVYGTHFIRRVHLGGHVHSITAIRTCEAAMSKLSVHAVSNCLSVEASGTIKGVTLEASTKFCREKSKSLKTGATFSQAFSDRTTAVLGGDGDVGDILFSTDGDAGYKKWLSSLRRVPGVVSYQISPLHMLVSDNEILKSSLREAISHYIRGSAKPLSCPASCRVGNHNNECACQCKGHRMVDSNCCPAETGVARLNVTVVGAQGLWGDDFTKTDGYVKVLYGQQGATTPVIWNNNFPQWNYLVRFQTVNLQHRVPVVLEVWDRDSVWDDDLLGKFTLIPAVGLNVEKMFKLKHGSLFVKVSAVCAPSLQGSLCEQYAASPSYEGAEQEVRWG</sequence>
<dbReference type="GO" id="GO:0051607">
    <property type="term" value="P:defense response to virus"/>
    <property type="evidence" value="ECO:0007669"/>
    <property type="project" value="TreeGrafter"/>
</dbReference>
<comment type="caution">
    <text evidence="4">The sequence shown here is derived from an EMBL/GenBank/DDBJ whole genome shotgun (WGS) entry which is preliminary data.</text>
</comment>
<dbReference type="InterPro" id="IPR052784">
    <property type="entry name" value="Perforin-1_pore-forming"/>
</dbReference>
<evidence type="ECO:0008006" key="6">
    <source>
        <dbReference type="Google" id="ProtNLM"/>
    </source>
</evidence>
<dbReference type="InterPro" id="IPR000008">
    <property type="entry name" value="C2_dom"/>
</dbReference>
<accession>A0A6A4SSG8</accession>
<reference evidence="4 5" key="1">
    <citation type="submission" date="2019-06" db="EMBL/GenBank/DDBJ databases">
        <title>Draft genomes of female and male turbot (Scophthalmus maximus).</title>
        <authorList>
            <person name="Xu H."/>
            <person name="Xu X.-W."/>
            <person name="Shao C."/>
            <person name="Chen S."/>
        </authorList>
    </citation>
    <scope>NUCLEOTIDE SEQUENCE [LARGE SCALE GENOMIC DNA]</scope>
    <source>
        <strain evidence="4">Ysfricsl-2016a</strain>
        <tissue evidence="4">Blood</tissue>
    </source>
</reference>
<name>A0A6A4SSG8_SCOMX</name>
<feature type="domain" description="C2" evidence="2">
    <location>
        <begin position="430"/>
        <end position="548"/>
    </location>
</feature>
<dbReference type="PROSITE" id="PS50004">
    <property type="entry name" value="C2"/>
    <property type="match status" value="1"/>
</dbReference>
<dbReference type="PANTHER" id="PTHR46096">
    <property type="entry name" value="PERFORIN-1"/>
    <property type="match status" value="1"/>
</dbReference>
<feature type="compositionally biased region" description="Low complexity" evidence="1">
    <location>
        <begin position="35"/>
        <end position="47"/>
    </location>
</feature>
<dbReference type="Pfam" id="PF01823">
    <property type="entry name" value="MACPF"/>
    <property type="match status" value="1"/>
</dbReference>
<dbReference type="GO" id="GO:0001771">
    <property type="term" value="P:immunological synapse formation"/>
    <property type="evidence" value="ECO:0007669"/>
    <property type="project" value="TreeGrafter"/>
</dbReference>
<dbReference type="GO" id="GO:0016020">
    <property type="term" value="C:membrane"/>
    <property type="evidence" value="ECO:0007669"/>
    <property type="project" value="TreeGrafter"/>
</dbReference>
<evidence type="ECO:0000313" key="5">
    <source>
        <dbReference type="Proteomes" id="UP000438429"/>
    </source>
</evidence>